<dbReference type="GO" id="GO:0004497">
    <property type="term" value="F:monooxygenase activity"/>
    <property type="evidence" value="ECO:0007669"/>
    <property type="project" value="UniProtKB-KW"/>
</dbReference>
<keyword evidence="3 7" id="KW-0479">Metal-binding</keyword>
<keyword evidence="4" id="KW-0560">Oxidoreductase</keyword>
<dbReference type="GO" id="GO:0005506">
    <property type="term" value="F:iron ion binding"/>
    <property type="evidence" value="ECO:0007669"/>
    <property type="project" value="InterPro"/>
</dbReference>
<keyword evidence="5 7" id="KW-0408">Iron</keyword>
<comment type="caution">
    <text evidence="9">The sequence shown here is derived from an EMBL/GenBank/DDBJ whole genome shotgun (WGS) entry which is preliminary data.</text>
</comment>
<dbReference type="InterPro" id="IPR002401">
    <property type="entry name" value="Cyt_P450_E_grp-I"/>
</dbReference>
<accession>A0A364MW55</accession>
<keyword evidence="8" id="KW-1133">Transmembrane helix</keyword>
<proteinExistence type="inferred from homology"/>
<protein>
    <submittedName>
        <fullName evidence="9">Cytochrome p450</fullName>
    </submittedName>
</protein>
<dbReference type="Pfam" id="PF00067">
    <property type="entry name" value="p450"/>
    <property type="match status" value="1"/>
</dbReference>
<feature type="transmembrane region" description="Helical" evidence="8">
    <location>
        <begin position="40"/>
        <end position="59"/>
    </location>
</feature>
<dbReference type="GO" id="GO:0016705">
    <property type="term" value="F:oxidoreductase activity, acting on paired donors, with incorporation or reduction of molecular oxygen"/>
    <property type="evidence" value="ECO:0007669"/>
    <property type="project" value="InterPro"/>
</dbReference>
<dbReference type="PRINTS" id="PR00463">
    <property type="entry name" value="EP450I"/>
</dbReference>
<keyword evidence="10" id="KW-1185">Reference proteome</keyword>
<evidence type="ECO:0000313" key="9">
    <source>
        <dbReference type="EMBL" id="RAR05356.1"/>
    </source>
</evidence>
<dbReference type="InterPro" id="IPR001128">
    <property type="entry name" value="Cyt_P450"/>
</dbReference>
<dbReference type="PANTHER" id="PTHR24305">
    <property type="entry name" value="CYTOCHROME P450"/>
    <property type="match status" value="1"/>
</dbReference>
<evidence type="ECO:0000256" key="6">
    <source>
        <dbReference type="ARBA" id="ARBA00023033"/>
    </source>
</evidence>
<dbReference type="FunFam" id="1.10.630.10:FF:000129">
    <property type="entry name" value="Benzoate 4-monooxygenase cytochrome P450"/>
    <property type="match status" value="1"/>
</dbReference>
<keyword evidence="8" id="KW-0812">Transmembrane</keyword>
<dbReference type="CDD" id="cd11061">
    <property type="entry name" value="CYP67-like"/>
    <property type="match status" value="1"/>
</dbReference>
<sequence>MGPAFYALAALLRSKSLIALLALFTHYILNIGEWDNKFHLVLITWATAFGGAVTLEYAADPEVNSVGAAVRISMMLAVTYFSVLLTSMLLHRGFFHRLRKIPGPFLARFTKFHSIFAGVLPTNFQFFKWQVELRERYGTDVIRTGPREVTVYCADAVPLIHGPTSRCKRATIYNVLGDLFGRSIQLTTDKNEHRHRRKIWDRAFNAKALREYEPRLNRHAFALMSKLKELADQPSIRITDWLNFYSFDVMGDIGFNRSFGMVKNGKEDNMIKLLHDSQAAVSIFEHISWAMNLAGRIPAAAKPLTEHVHWSRKVLEQRAKNTPKENDIFSWLLTPGDERVTMDMNADSRLLIIAGSDTTAATLSYLIYELCLNPAIQTTLHTAIATINPETPYLSVSDLTDCEYLDGVIHETLRLHPAVPSGAARETPPEGLTLPNGTYIPGAVSVWIPMYSLQRDARYWVDPLTFMPERWSAANTSAIKDKRAFLPFLTGAYNCVGQKLAIMEMRSVVANFVRQFEVGFAEGEDGGCIERESRDCFTMTVGKLDVKLTPRHES</sequence>
<dbReference type="EMBL" id="QGDH01000135">
    <property type="protein sequence ID" value="RAR05356.1"/>
    <property type="molecule type" value="Genomic_DNA"/>
</dbReference>
<organism evidence="9 10">
    <name type="scientific">Stemphylium lycopersici</name>
    <name type="common">Tomato gray leaf spot disease fungus</name>
    <name type="synonym">Thyrospora lycopersici</name>
    <dbReference type="NCBI Taxonomy" id="183478"/>
    <lineage>
        <taxon>Eukaryota</taxon>
        <taxon>Fungi</taxon>
        <taxon>Dikarya</taxon>
        <taxon>Ascomycota</taxon>
        <taxon>Pezizomycotina</taxon>
        <taxon>Dothideomycetes</taxon>
        <taxon>Pleosporomycetidae</taxon>
        <taxon>Pleosporales</taxon>
        <taxon>Pleosporineae</taxon>
        <taxon>Pleosporaceae</taxon>
        <taxon>Stemphylium</taxon>
    </lineage>
</organism>
<evidence type="ECO:0000256" key="7">
    <source>
        <dbReference type="PIRSR" id="PIRSR602401-1"/>
    </source>
</evidence>
<feature type="binding site" description="axial binding residue" evidence="7">
    <location>
        <position position="495"/>
    </location>
    <ligand>
        <name>heme</name>
        <dbReference type="ChEBI" id="CHEBI:30413"/>
    </ligand>
    <ligandPart>
        <name>Fe</name>
        <dbReference type="ChEBI" id="CHEBI:18248"/>
    </ligandPart>
</feature>
<comment type="similarity">
    <text evidence="2">Belongs to the cytochrome P450 family.</text>
</comment>
<keyword evidence="8" id="KW-0472">Membrane</keyword>
<evidence type="ECO:0000256" key="8">
    <source>
        <dbReference type="SAM" id="Phobius"/>
    </source>
</evidence>
<reference evidence="10" key="1">
    <citation type="submission" date="2018-05" db="EMBL/GenBank/DDBJ databases">
        <title>Draft genome sequence of Stemphylium lycopersici strain CIDEFI 213.</title>
        <authorList>
            <person name="Medina R."/>
            <person name="Franco M.E.E."/>
            <person name="Lucentini C.G."/>
            <person name="Saparrat M.C.N."/>
            <person name="Balatti P.A."/>
        </authorList>
    </citation>
    <scope>NUCLEOTIDE SEQUENCE [LARGE SCALE GENOMIC DNA]</scope>
    <source>
        <strain evidence="10">CIDEFI 213</strain>
    </source>
</reference>
<feature type="transmembrane region" description="Helical" evidence="8">
    <location>
        <begin position="6"/>
        <end position="28"/>
    </location>
</feature>
<dbReference type="Gene3D" id="1.10.630.10">
    <property type="entry name" value="Cytochrome P450"/>
    <property type="match status" value="1"/>
</dbReference>
<dbReference type="PRINTS" id="PR00385">
    <property type="entry name" value="P450"/>
</dbReference>
<dbReference type="Proteomes" id="UP000249619">
    <property type="component" value="Unassembled WGS sequence"/>
</dbReference>
<name>A0A364MW55_STELY</name>
<dbReference type="SUPFAM" id="SSF48264">
    <property type="entry name" value="Cytochrome P450"/>
    <property type="match status" value="1"/>
</dbReference>
<keyword evidence="7" id="KW-0349">Heme</keyword>
<dbReference type="AlphaFoldDB" id="A0A364MW55"/>
<evidence type="ECO:0000256" key="1">
    <source>
        <dbReference type="ARBA" id="ARBA00001971"/>
    </source>
</evidence>
<evidence type="ECO:0000313" key="10">
    <source>
        <dbReference type="Proteomes" id="UP000249619"/>
    </source>
</evidence>
<gene>
    <name evidence="9" type="ORF">DDE83_007432</name>
</gene>
<dbReference type="PANTHER" id="PTHR24305:SF187">
    <property type="entry name" value="P450, PUTATIVE (EUROFUNG)-RELATED"/>
    <property type="match status" value="1"/>
</dbReference>
<evidence type="ECO:0000256" key="3">
    <source>
        <dbReference type="ARBA" id="ARBA00022723"/>
    </source>
</evidence>
<feature type="transmembrane region" description="Helical" evidence="8">
    <location>
        <begin position="71"/>
        <end position="90"/>
    </location>
</feature>
<dbReference type="GO" id="GO:0020037">
    <property type="term" value="F:heme binding"/>
    <property type="evidence" value="ECO:0007669"/>
    <property type="project" value="InterPro"/>
</dbReference>
<comment type="cofactor">
    <cofactor evidence="1 7">
        <name>heme</name>
        <dbReference type="ChEBI" id="CHEBI:30413"/>
    </cofactor>
</comment>
<evidence type="ECO:0000256" key="5">
    <source>
        <dbReference type="ARBA" id="ARBA00023004"/>
    </source>
</evidence>
<evidence type="ECO:0000256" key="2">
    <source>
        <dbReference type="ARBA" id="ARBA00010617"/>
    </source>
</evidence>
<dbReference type="STRING" id="183478.A0A364MW55"/>
<keyword evidence="6" id="KW-0503">Monooxygenase</keyword>
<dbReference type="InterPro" id="IPR036396">
    <property type="entry name" value="Cyt_P450_sf"/>
</dbReference>
<evidence type="ECO:0000256" key="4">
    <source>
        <dbReference type="ARBA" id="ARBA00023002"/>
    </source>
</evidence>
<dbReference type="InterPro" id="IPR050121">
    <property type="entry name" value="Cytochrome_P450_monoxygenase"/>
</dbReference>